<keyword evidence="8" id="KW-1185">Reference proteome</keyword>
<dbReference type="EMBL" id="DRKW01000101">
    <property type="protein sequence ID" value="HEB73941.1"/>
    <property type="molecule type" value="Genomic_DNA"/>
</dbReference>
<dbReference type="HAMAP" id="MF_00279">
    <property type="entry name" value="PdxJ"/>
    <property type="match status" value="1"/>
</dbReference>
<dbReference type="EC" id="2.6.99.2" evidence="4 5"/>
<dbReference type="PANTHER" id="PTHR30456:SF0">
    <property type="entry name" value="PYRIDOXINE 5'-PHOSPHATE SYNTHASE"/>
    <property type="match status" value="1"/>
</dbReference>
<proteinExistence type="inferred from homology"/>
<dbReference type="EMBL" id="CP013015">
    <property type="protein sequence ID" value="AMM41114.1"/>
    <property type="molecule type" value="Genomic_DNA"/>
</dbReference>
<evidence type="ECO:0000256" key="4">
    <source>
        <dbReference type="HAMAP-Rule" id="MF_00279"/>
    </source>
</evidence>
<dbReference type="AlphaFoldDB" id="A0A7V1N2G0"/>
<feature type="binding site" evidence="4">
    <location>
        <begin position="212"/>
        <end position="213"/>
    </location>
    <ligand>
        <name>3-amino-2-oxopropyl phosphate</name>
        <dbReference type="ChEBI" id="CHEBI:57279"/>
    </ligand>
</feature>
<evidence type="ECO:0000313" key="7">
    <source>
        <dbReference type="EMBL" id="HEB73941.1"/>
    </source>
</evidence>
<dbReference type="InterPro" id="IPR013785">
    <property type="entry name" value="Aldolase_TIM"/>
</dbReference>
<dbReference type="NCBIfam" id="NF003625">
    <property type="entry name" value="PRK05265.1-3"/>
    <property type="match status" value="1"/>
</dbReference>
<dbReference type="UniPathway" id="UPA00244">
    <property type="reaction ID" value="UER00313"/>
</dbReference>
<dbReference type="Gene3D" id="3.20.20.70">
    <property type="entry name" value="Aldolase class I"/>
    <property type="match status" value="1"/>
</dbReference>
<dbReference type="NCBIfam" id="TIGR00559">
    <property type="entry name" value="pdxJ"/>
    <property type="match status" value="1"/>
</dbReference>
<dbReference type="InterPro" id="IPR004569">
    <property type="entry name" value="PyrdxlP_synth_PdxJ"/>
</dbReference>
<dbReference type="GO" id="GO:0008615">
    <property type="term" value="P:pyridoxine biosynthetic process"/>
    <property type="evidence" value="ECO:0007669"/>
    <property type="project" value="UniProtKB-UniRule"/>
</dbReference>
<feature type="binding site" evidence="4">
    <location>
        <position position="100"/>
    </location>
    <ligand>
        <name>1-deoxy-D-xylulose 5-phosphate</name>
        <dbReference type="ChEBI" id="CHEBI:57792"/>
    </ligand>
</feature>
<comment type="function">
    <text evidence="4">Catalyzes the complicated ring closure reaction between the two acyclic compounds 1-deoxy-D-xylulose-5-phosphate (DXP) and 3-amino-2-oxopropyl phosphate (1-amino-acetone-3-phosphate or AAP) to form pyridoxine 5'-phosphate (PNP) and inorganic phosphate.</text>
</comment>
<dbReference type="SUPFAM" id="SSF63892">
    <property type="entry name" value="Pyridoxine 5'-phosphate synthase"/>
    <property type="match status" value="1"/>
</dbReference>
<protein>
    <recommendedName>
        <fullName evidence="4 5">Pyridoxine 5'-phosphate synthase</fullName>
        <shortName evidence="4">PNP synthase</shortName>
        <ecNumber evidence="4 5">2.6.99.2</ecNumber>
    </recommendedName>
</protein>
<evidence type="ECO:0000256" key="2">
    <source>
        <dbReference type="ARBA" id="ARBA00022679"/>
    </source>
</evidence>
<dbReference type="NCBIfam" id="NF003627">
    <property type="entry name" value="PRK05265.1-5"/>
    <property type="match status" value="1"/>
</dbReference>
<feature type="active site" description="Proton donor" evidence="4">
    <location>
        <position position="190"/>
    </location>
</feature>
<dbReference type="OrthoDB" id="9806590at2"/>
<feature type="site" description="Transition state stabilizer" evidence="4">
    <location>
        <position position="151"/>
    </location>
</feature>
<evidence type="ECO:0000256" key="3">
    <source>
        <dbReference type="ARBA" id="ARBA00023096"/>
    </source>
</evidence>
<keyword evidence="1 4" id="KW-0963">Cytoplasm</keyword>
<feature type="binding site" evidence="4">
    <location>
        <position position="191"/>
    </location>
    <ligand>
        <name>3-amino-2-oxopropyl phosphate</name>
        <dbReference type="ChEBI" id="CHEBI:57279"/>
    </ligand>
</feature>
<dbReference type="InterPro" id="IPR036130">
    <property type="entry name" value="Pyridoxine-5'_phos_synth"/>
</dbReference>
<organism evidence="7">
    <name type="scientific">Desulfofervidus auxilii</name>
    <dbReference type="NCBI Taxonomy" id="1621989"/>
    <lineage>
        <taxon>Bacteria</taxon>
        <taxon>Pseudomonadati</taxon>
        <taxon>Thermodesulfobacteriota</taxon>
        <taxon>Candidatus Desulfofervidia</taxon>
        <taxon>Candidatus Desulfofervidales</taxon>
        <taxon>Candidatus Desulfofervidaceae</taxon>
        <taxon>Candidatus Desulfofervidus</taxon>
    </lineage>
</organism>
<reference evidence="7" key="2">
    <citation type="journal article" date="2020" name="mSystems">
        <title>Genome- and Community-Level Interaction Insights into Carbon Utilization and Element Cycling Functions of Hydrothermarchaeota in Hydrothermal Sediment.</title>
        <authorList>
            <person name="Zhou Z."/>
            <person name="Liu Y."/>
            <person name="Xu W."/>
            <person name="Pan J."/>
            <person name="Luo Z.H."/>
            <person name="Li M."/>
        </authorList>
    </citation>
    <scope>NUCLEOTIDE SEQUENCE [LARGE SCALE GENOMIC DNA]</scope>
    <source>
        <strain evidence="7">HyVt-45</strain>
    </source>
</reference>
<comment type="subcellular location">
    <subcellularLocation>
        <location evidence="4">Cytoplasm</location>
    </subcellularLocation>
</comment>
<comment type="similarity">
    <text evidence="4">Belongs to the PNP synthase family.</text>
</comment>
<dbReference type="Proteomes" id="UP000886268">
    <property type="component" value="Unassembled WGS sequence"/>
</dbReference>
<comment type="catalytic activity">
    <reaction evidence="4">
        <text>3-amino-2-oxopropyl phosphate + 1-deoxy-D-xylulose 5-phosphate = pyridoxine 5'-phosphate + phosphate + 2 H2O + H(+)</text>
        <dbReference type="Rhea" id="RHEA:15265"/>
        <dbReference type="ChEBI" id="CHEBI:15377"/>
        <dbReference type="ChEBI" id="CHEBI:15378"/>
        <dbReference type="ChEBI" id="CHEBI:43474"/>
        <dbReference type="ChEBI" id="CHEBI:57279"/>
        <dbReference type="ChEBI" id="CHEBI:57792"/>
        <dbReference type="ChEBI" id="CHEBI:58589"/>
        <dbReference type="EC" id="2.6.99.2"/>
    </reaction>
</comment>
<comment type="pathway">
    <text evidence="4">Cofactor biosynthesis; pyridoxine 5'-phosphate biosynthesis; pyridoxine 5'-phosphate from D-erythrose 4-phosphate: step 5/5.</text>
</comment>
<evidence type="ECO:0000256" key="5">
    <source>
        <dbReference type="NCBIfam" id="TIGR00559"/>
    </source>
</evidence>
<dbReference type="PANTHER" id="PTHR30456">
    <property type="entry name" value="PYRIDOXINE 5'-PHOSPHATE SYNTHASE"/>
    <property type="match status" value="1"/>
</dbReference>
<dbReference type="KEGG" id="daw:HS1_001310"/>
<feature type="binding site" evidence="4">
    <location>
        <position position="18"/>
    </location>
    <ligand>
        <name>3-amino-2-oxopropyl phosphate</name>
        <dbReference type="ChEBI" id="CHEBI:57279"/>
    </ligand>
</feature>
<feature type="active site" description="Proton acceptor" evidence="4">
    <location>
        <position position="70"/>
    </location>
</feature>
<feature type="binding site" evidence="4">
    <location>
        <position position="50"/>
    </location>
    <ligand>
        <name>1-deoxy-D-xylulose 5-phosphate</name>
        <dbReference type="ChEBI" id="CHEBI:57792"/>
    </ligand>
</feature>
<accession>A0A7V1N2G0</accession>
<feature type="active site" description="Proton acceptor" evidence="4">
    <location>
        <position position="43"/>
    </location>
</feature>
<dbReference type="GO" id="GO:0005829">
    <property type="term" value="C:cytosol"/>
    <property type="evidence" value="ECO:0007669"/>
    <property type="project" value="TreeGrafter"/>
</dbReference>
<gene>
    <name evidence="4" type="primary">pdxJ</name>
    <name evidence="7" type="ORF">ENJ03_01810</name>
    <name evidence="6" type="ORF">HS1_001310</name>
</gene>
<dbReference type="RefSeq" id="WP_066062627.1">
    <property type="nucleotide sequence ID" value="NZ_CP013015.1"/>
</dbReference>
<evidence type="ECO:0000256" key="1">
    <source>
        <dbReference type="ARBA" id="ARBA00022490"/>
    </source>
</evidence>
<keyword evidence="2 4" id="KW-0808">Transferase</keyword>
<comment type="subunit">
    <text evidence="4">Homooctamer; tetramer of dimers.</text>
</comment>
<dbReference type="GO" id="GO:0033856">
    <property type="term" value="F:pyridoxine 5'-phosphate synthase activity"/>
    <property type="evidence" value="ECO:0007669"/>
    <property type="project" value="UniProtKB-UniRule"/>
</dbReference>
<feature type="binding site" evidence="4">
    <location>
        <begin position="9"/>
        <end position="10"/>
    </location>
    <ligand>
        <name>1-deoxy-D-xylulose 5-phosphate</name>
        <dbReference type="ChEBI" id="CHEBI:57792"/>
    </ligand>
</feature>
<sequence length="240" mass="26769">MAKLAVNVDHVATIREARKINEPDPVTAAALAELAGAEGIVVHLREDRRHIKERDVYILRQTVKTSLNLEMAATEEMVKIAIDIKPDMATLVPEKREELTTEGGLDVVTQKEKIAQVVKQLQTEGIKVSLFIDPEPAQIEASNRVGADMIELHTGRYCDARGDAQKEELKRLLYGIKYAHDMDLVVKAGHGLNYVNIKPLVKVKEIYEFSIGHSIVARAVLVGFERAVREMVEILKGDEN</sequence>
<name>A0A7V1N2G0_DESA2</name>
<reference evidence="6 8" key="1">
    <citation type="submission" date="2015-10" db="EMBL/GenBank/DDBJ databases">
        <title>Candidatus Desulfofervidus auxilii, a hydrogenotrophic sulfate-reducing bacterium involved in the thermophilic anaerobic oxidation of methane.</title>
        <authorList>
            <person name="Krukenberg V."/>
            <person name="Richter M."/>
            <person name="Wegener G."/>
        </authorList>
    </citation>
    <scope>NUCLEOTIDE SEQUENCE [LARGE SCALE GENOMIC DNA]</scope>
    <source>
        <strain evidence="6 8">HS1</strain>
    </source>
</reference>
<feature type="binding site" evidence="4">
    <location>
        <position position="45"/>
    </location>
    <ligand>
        <name>1-deoxy-D-xylulose 5-phosphate</name>
        <dbReference type="ChEBI" id="CHEBI:57792"/>
    </ligand>
</feature>
<dbReference type="CDD" id="cd00003">
    <property type="entry name" value="PNPsynthase"/>
    <property type="match status" value="1"/>
</dbReference>
<dbReference type="Proteomes" id="UP000070560">
    <property type="component" value="Chromosome"/>
</dbReference>
<feature type="binding site" evidence="4">
    <location>
        <position position="7"/>
    </location>
    <ligand>
        <name>3-amino-2-oxopropyl phosphate</name>
        <dbReference type="ChEBI" id="CHEBI:57279"/>
    </ligand>
</feature>
<dbReference type="Pfam" id="PF03740">
    <property type="entry name" value="PdxJ"/>
    <property type="match status" value="1"/>
</dbReference>
<keyword evidence="3 4" id="KW-0664">Pyridoxine biosynthesis</keyword>
<evidence type="ECO:0000313" key="8">
    <source>
        <dbReference type="Proteomes" id="UP000070560"/>
    </source>
</evidence>
<evidence type="ECO:0000313" key="6">
    <source>
        <dbReference type="EMBL" id="AMM41114.1"/>
    </source>
</evidence>